<dbReference type="GO" id="GO:0016747">
    <property type="term" value="F:acyltransferase activity, transferring groups other than amino-acyl groups"/>
    <property type="evidence" value="ECO:0007669"/>
    <property type="project" value="InterPro"/>
</dbReference>
<dbReference type="Proteomes" id="UP000315295">
    <property type="component" value="Unassembled WGS sequence"/>
</dbReference>
<dbReference type="Pfam" id="PF05641">
    <property type="entry name" value="Agenet"/>
    <property type="match status" value="1"/>
</dbReference>
<sequence>MAVMELEEPKKRKRRTHNRRKLLVGAQVEVRSVEAGFQGSWHPGIVIACNKQGHRQVQYEHLLCDDESGNLVDVVSVSPILDGIGSFTGNGSNYRGCIRPTPPHIQPGEWDLPYGLCVDVFHEDGWWEGVIFDHEDGSEERRIFFPDLGDELNARIDTIRITHDWDEVTENWKRRSTWVLLELLEKYDNERYIAVSVKQIWYDVREKKGFENVKEWTSPMRHLWEELVLEVIDDNISITVDELLGVLDKSGCLSLETQVELESAHLFSDANMNCKENMVDSSAIVPVHNPLYRDPLVGHEDTFKNVMNCVLNCNAEFIDEQDVDGGLSINPDSACTQQVHEKSYMAKLISAAGDDIPDMNSLECSNIFFQNKEVSVLPQVLSAFPSNLDGNSCVNSGIRNGGIRSFNSRSKSTLNWLPFDPQAIYCPDSVDEYLNKRSNFKVTAVRQHLQYLGWKMEFAIDKGCYRYRYLCPDGGEYEYSLFQVCKKLKKPKRDTLSISEDATQGLHCSEEQTLLIEQPQESHHPSYCPQMSGSSYHEEFIYKPEYCHEAVVEYYNHAMAKGPKKKVRKMVSKAKKHLSAVGWVFLYASRKSKNLCYKSPKGVVHFTLYSACKSCMDGDFVERPAECMYVIEEDEGQSTRNRICSTASNLVNHEGLVPSKTLSKNWSRDAVSMSQASNLVEIGNVKVHGSRKCPKKRKYGPTELIGDEKLRCLKDQCANPPKLKRRKGSGALDGLRDELGGSQPTRVLRSSKRVQEATSSHKNPRNVLSWLIDNNMVSPREKVNYRSTKDSHPMKQGKITREGIRCSCCTEVYTLSSFGHHAGSSNHRPYANIFLEDGRSLLDCQVQIMHERRERNFRKQPRDRMKGNWRRGENDYICTVCHFGGDLILCDQCPSSFHKKCLGLKAVPDGDWFCSSCRCGICGQMNFKEEKESIVEDNCVLTCGQCEHKYHKGCLRKRGAEENESDPEGNWYCSKSCKKISFNLDERLGKQIPVGDDNLSWSLLKFNKCDTHATDEHDTDDALTECYSKLNVALDVMHECFVPVKEPLTRRDLVEDVIFSRGSDLNRLNFRGFYTVLLERNDELITAATVRIFGDKVAELPLVATRFQYRRLGMCRILMDELEKMLMELGVERLVLPAVPSVLNTWTTSFGFSKMTPSERLKFLDYTFLDFQGTIMCQKLLMKNAPAEARPLKRTVLDLYGDICGSCDNTDVDRSITVSEVYQAEPIEDGRIACQGVENAAGNKSRPCAGESNPEFSSVEDADCNKVSRKYYKQYKRRRISTKGIQVMLNHLTLHDQNKCGQLCSV</sequence>
<dbReference type="Pfam" id="PF23011">
    <property type="entry name" value="PHD-1st_NSD"/>
    <property type="match status" value="1"/>
</dbReference>
<organism evidence="10 11">
    <name type="scientific">Malus baccata</name>
    <name type="common">Siberian crab apple</name>
    <name type="synonym">Pyrus baccata</name>
    <dbReference type="NCBI Taxonomy" id="106549"/>
    <lineage>
        <taxon>Eukaryota</taxon>
        <taxon>Viridiplantae</taxon>
        <taxon>Streptophyta</taxon>
        <taxon>Embryophyta</taxon>
        <taxon>Tracheophyta</taxon>
        <taxon>Spermatophyta</taxon>
        <taxon>Magnoliopsida</taxon>
        <taxon>eudicotyledons</taxon>
        <taxon>Gunneridae</taxon>
        <taxon>Pentapetalae</taxon>
        <taxon>rosids</taxon>
        <taxon>fabids</taxon>
        <taxon>Rosales</taxon>
        <taxon>Rosaceae</taxon>
        <taxon>Amygdaloideae</taxon>
        <taxon>Maleae</taxon>
        <taxon>Malus</taxon>
    </lineage>
</organism>
<dbReference type="SUPFAM" id="SSF57903">
    <property type="entry name" value="FYVE/PHD zinc finger"/>
    <property type="match status" value="2"/>
</dbReference>
<dbReference type="CDD" id="cd20405">
    <property type="entry name" value="Tudor_Agenet_AtDUF_rpt1_3"/>
    <property type="match status" value="1"/>
</dbReference>
<gene>
    <name evidence="10" type="ORF">C1H46_014624</name>
</gene>
<feature type="domain" description="PHD-type" evidence="8">
    <location>
        <begin position="875"/>
        <end position="920"/>
    </location>
</feature>
<evidence type="ECO:0000256" key="6">
    <source>
        <dbReference type="PROSITE-ProRule" id="PRU00146"/>
    </source>
</evidence>
<evidence type="ECO:0000313" key="10">
    <source>
        <dbReference type="EMBL" id="TQD99772.1"/>
    </source>
</evidence>
<evidence type="ECO:0000259" key="8">
    <source>
        <dbReference type="PROSITE" id="PS50016"/>
    </source>
</evidence>
<proteinExistence type="predicted"/>
<dbReference type="STRING" id="106549.A0A540MNG9"/>
<name>A0A540MNG9_MALBA</name>
<evidence type="ECO:0008006" key="12">
    <source>
        <dbReference type="Google" id="ProtNLM"/>
    </source>
</evidence>
<evidence type="ECO:0000259" key="9">
    <source>
        <dbReference type="PROSITE" id="PS51186"/>
    </source>
</evidence>
<feature type="region of interest" description="Disordered" evidence="7">
    <location>
        <begin position="723"/>
        <end position="743"/>
    </location>
</feature>
<dbReference type="GO" id="GO:0003714">
    <property type="term" value="F:transcription corepressor activity"/>
    <property type="evidence" value="ECO:0007669"/>
    <property type="project" value="InterPro"/>
</dbReference>
<dbReference type="Pfam" id="PF22970">
    <property type="entry name" value="DUF7028"/>
    <property type="match status" value="2"/>
</dbReference>
<dbReference type="SMART" id="SM00249">
    <property type="entry name" value="PHD"/>
    <property type="match status" value="2"/>
</dbReference>
<dbReference type="SMART" id="SM00743">
    <property type="entry name" value="Agenet"/>
    <property type="match status" value="2"/>
</dbReference>
<dbReference type="InterPro" id="IPR014002">
    <property type="entry name" value="Agenet_dom_plant"/>
</dbReference>
<dbReference type="InterPro" id="IPR054292">
    <property type="entry name" value="DUF7028"/>
</dbReference>
<dbReference type="InterPro" id="IPR008395">
    <property type="entry name" value="Agenet-like_dom"/>
</dbReference>
<reference evidence="10 11" key="1">
    <citation type="journal article" date="2019" name="G3 (Bethesda)">
        <title>Sequencing of a Wild Apple (Malus baccata) Genome Unravels the Differences Between Cultivated and Wild Apple Species Regarding Disease Resistance and Cold Tolerance.</title>
        <authorList>
            <person name="Chen X."/>
        </authorList>
    </citation>
    <scope>NUCLEOTIDE SEQUENCE [LARGE SCALE GENOMIC DNA]</scope>
    <source>
        <strain evidence="11">cv. Shandingzi</strain>
        <tissue evidence="10">Leaves</tissue>
    </source>
</reference>
<dbReference type="PANTHER" id="PTHR46309">
    <property type="entry name" value="PHD FINGER PROTEIN 12"/>
    <property type="match status" value="1"/>
</dbReference>
<evidence type="ECO:0000313" key="11">
    <source>
        <dbReference type="Proteomes" id="UP000315295"/>
    </source>
</evidence>
<dbReference type="InterPro" id="IPR056511">
    <property type="entry name" value="IDM1_C"/>
</dbReference>
<dbReference type="Gene3D" id="3.40.630.30">
    <property type="match status" value="1"/>
</dbReference>
<dbReference type="CDD" id="cd04301">
    <property type="entry name" value="NAT_SF"/>
    <property type="match status" value="1"/>
</dbReference>
<evidence type="ECO:0000256" key="4">
    <source>
        <dbReference type="ARBA" id="ARBA00022833"/>
    </source>
</evidence>
<dbReference type="InterPro" id="IPR016181">
    <property type="entry name" value="Acyl_CoA_acyltransferase"/>
</dbReference>
<dbReference type="EMBL" id="VIEB01000228">
    <property type="protein sequence ID" value="TQD99772.1"/>
    <property type="molecule type" value="Genomic_DNA"/>
</dbReference>
<keyword evidence="11" id="KW-1185">Reference proteome</keyword>
<dbReference type="InterPro" id="IPR013083">
    <property type="entry name" value="Znf_RING/FYVE/PHD"/>
</dbReference>
<protein>
    <recommendedName>
        <fullName evidence="12">PHD-type domain-containing protein</fullName>
    </recommendedName>
</protein>
<dbReference type="Pfam" id="PF23209">
    <property type="entry name" value="IDM1_C"/>
    <property type="match status" value="1"/>
</dbReference>
<dbReference type="PROSITE" id="PS50016">
    <property type="entry name" value="ZF_PHD_2"/>
    <property type="match status" value="1"/>
</dbReference>
<comment type="subcellular location">
    <subcellularLocation>
        <location evidence="1">Nucleus</location>
    </subcellularLocation>
</comment>
<feature type="domain" description="N-acetyltransferase" evidence="9">
    <location>
        <begin position="1018"/>
        <end position="1181"/>
    </location>
</feature>
<evidence type="ECO:0000256" key="2">
    <source>
        <dbReference type="ARBA" id="ARBA00022723"/>
    </source>
</evidence>
<dbReference type="SUPFAM" id="SSF55729">
    <property type="entry name" value="Acyl-CoA N-acyltransferases (Nat)"/>
    <property type="match status" value="1"/>
</dbReference>
<keyword evidence="2" id="KW-0479">Metal-binding</keyword>
<comment type="caution">
    <text evidence="10">The sequence shown here is derived from an EMBL/GenBank/DDBJ whole genome shotgun (WGS) entry which is preliminary data.</text>
</comment>
<evidence type="ECO:0000256" key="7">
    <source>
        <dbReference type="SAM" id="MobiDB-lite"/>
    </source>
</evidence>
<dbReference type="InterPro" id="IPR059153">
    <property type="entry name" value="NSD_PHD-1st"/>
</dbReference>
<dbReference type="InterPro" id="IPR032308">
    <property type="entry name" value="TDBD"/>
</dbReference>
<dbReference type="Gene3D" id="3.30.40.10">
    <property type="entry name" value="Zinc/RING finger domain, C3HC4 (zinc finger)"/>
    <property type="match status" value="2"/>
</dbReference>
<dbReference type="InterPro" id="IPR011011">
    <property type="entry name" value="Znf_FYVE_PHD"/>
</dbReference>
<dbReference type="InterPro" id="IPR000182">
    <property type="entry name" value="GNAT_dom"/>
</dbReference>
<dbReference type="Pfam" id="PF16135">
    <property type="entry name" value="TDBD"/>
    <property type="match status" value="1"/>
</dbReference>
<evidence type="ECO:0000256" key="3">
    <source>
        <dbReference type="ARBA" id="ARBA00022771"/>
    </source>
</evidence>
<dbReference type="GO" id="GO:0008270">
    <property type="term" value="F:zinc ion binding"/>
    <property type="evidence" value="ECO:0007669"/>
    <property type="project" value="UniProtKB-KW"/>
</dbReference>
<dbReference type="GO" id="GO:0005634">
    <property type="term" value="C:nucleus"/>
    <property type="evidence" value="ECO:0007669"/>
    <property type="project" value="UniProtKB-SubCell"/>
</dbReference>
<keyword evidence="3 6" id="KW-0863">Zinc-finger</keyword>
<dbReference type="PROSITE" id="PS51186">
    <property type="entry name" value="GNAT"/>
    <property type="match status" value="1"/>
</dbReference>
<dbReference type="InterPro" id="IPR001965">
    <property type="entry name" value="Znf_PHD"/>
</dbReference>
<dbReference type="GO" id="GO:0006357">
    <property type="term" value="P:regulation of transcription by RNA polymerase II"/>
    <property type="evidence" value="ECO:0007669"/>
    <property type="project" value="TreeGrafter"/>
</dbReference>
<dbReference type="InterPro" id="IPR042163">
    <property type="entry name" value="PHF12"/>
</dbReference>
<evidence type="ECO:0000256" key="1">
    <source>
        <dbReference type="ARBA" id="ARBA00004123"/>
    </source>
</evidence>
<dbReference type="PANTHER" id="PTHR46309:SF12">
    <property type="entry name" value="GB|AAC80581.1"/>
    <property type="match status" value="1"/>
</dbReference>
<dbReference type="InterPro" id="IPR019787">
    <property type="entry name" value="Znf_PHD-finger"/>
</dbReference>
<accession>A0A540MNG9</accession>
<keyword evidence="4" id="KW-0862">Zinc</keyword>
<keyword evidence="5" id="KW-0539">Nucleus</keyword>
<evidence type="ECO:0000256" key="5">
    <source>
        <dbReference type="ARBA" id="ARBA00023242"/>
    </source>
</evidence>